<comment type="caution">
    <text evidence="2">The sequence shown here is derived from an EMBL/GenBank/DDBJ whole genome shotgun (WGS) entry which is preliminary data.</text>
</comment>
<dbReference type="EMBL" id="QGGB01000007">
    <property type="protein sequence ID" value="PWN06344.1"/>
    <property type="molecule type" value="Genomic_DNA"/>
</dbReference>
<reference evidence="2 3" key="1">
    <citation type="submission" date="2018-05" db="EMBL/GenBank/DDBJ databases">
        <title>Rhodohalobacter halophilus gen. nov., sp. nov., a moderately halophilic member of the family Balneolaceae.</title>
        <authorList>
            <person name="Liu Z.-W."/>
        </authorList>
    </citation>
    <scope>NUCLEOTIDE SEQUENCE [LARGE SCALE GENOMIC DNA]</scope>
    <source>
        <strain evidence="2 3">8A47</strain>
    </source>
</reference>
<dbReference type="OrthoDB" id="9849004at2"/>
<organism evidence="2 3">
    <name type="scientific">Rhodohalobacter mucosus</name>
    <dbReference type="NCBI Taxonomy" id="2079485"/>
    <lineage>
        <taxon>Bacteria</taxon>
        <taxon>Pseudomonadati</taxon>
        <taxon>Balneolota</taxon>
        <taxon>Balneolia</taxon>
        <taxon>Balneolales</taxon>
        <taxon>Balneolaceae</taxon>
        <taxon>Rhodohalobacter</taxon>
    </lineage>
</organism>
<protein>
    <submittedName>
        <fullName evidence="2">Uncharacterized protein</fullName>
    </submittedName>
</protein>
<feature type="region of interest" description="Disordered" evidence="1">
    <location>
        <begin position="125"/>
        <end position="147"/>
    </location>
</feature>
<feature type="compositionally biased region" description="Basic and acidic residues" evidence="1">
    <location>
        <begin position="35"/>
        <end position="44"/>
    </location>
</feature>
<dbReference type="Proteomes" id="UP000245533">
    <property type="component" value="Unassembled WGS sequence"/>
</dbReference>
<sequence length="147" mass="17244">MKSKTKAILAYTAIFVIAFISGFLASRSIGGWGPEHRGEPRGWERGGGPGPEMRERMEQRLSRYLELEEAQEEPFFESMEEYRVDVGQAMRERRMAEHQLIREYYESFRSDLTGILDSVQLQKMDSRFHPDSVRQHRSPNRYGERGR</sequence>
<proteinExistence type="predicted"/>
<dbReference type="AlphaFoldDB" id="A0A316TVA4"/>
<evidence type="ECO:0000256" key="1">
    <source>
        <dbReference type="SAM" id="MobiDB-lite"/>
    </source>
</evidence>
<feature type="compositionally biased region" description="Basic and acidic residues" evidence="1">
    <location>
        <begin position="125"/>
        <end position="134"/>
    </location>
</feature>
<name>A0A316TVA4_9BACT</name>
<accession>A0A316TVA4</accession>
<keyword evidence="3" id="KW-1185">Reference proteome</keyword>
<evidence type="ECO:0000313" key="2">
    <source>
        <dbReference type="EMBL" id="PWN06344.1"/>
    </source>
</evidence>
<dbReference type="RefSeq" id="WP_109647137.1">
    <property type="nucleotide sequence ID" value="NZ_QGGB01000007.1"/>
</dbReference>
<feature type="region of interest" description="Disordered" evidence="1">
    <location>
        <begin position="35"/>
        <end position="55"/>
    </location>
</feature>
<evidence type="ECO:0000313" key="3">
    <source>
        <dbReference type="Proteomes" id="UP000245533"/>
    </source>
</evidence>
<gene>
    <name evidence="2" type="ORF">DDZ15_11020</name>
</gene>